<accession>A0A6P1Y2P4</accession>
<reference evidence="1 2" key="1">
    <citation type="submission" date="2020-01" db="EMBL/GenBank/DDBJ databases">
        <title>Complete genome sequence of a human oral phylogroup 1 Treponema sp. strain ATCC 700766, originally isolated from periodontitis dental plaque.</title>
        <authorList>
            <person name="Chan Y."/>
            <person name="Huo Y.-B."/>
            <person name="Yu X.-L."/>
            <person name="Zeng H."/>
            <person name="Leung W.-K."/>
            <person name="Watt R.M."/>
        </authorList>
    </citation>
    <scope>NUCLEOTIDE SEQUENCE [LARGE SCALE GENOMIC DNA]</scope>
    <source>
        <strain evidence="1 2">OMZ 804</strain>
    </source>
</reference>
<proteinExistence type="predicted"/>
<dbReference type="KEGG" id="trz:GWP43_10750"/>
<organism evidence="1 2">
    <name type="scientific">Treponema vincentii</name>
    <dbReference type="NCBI Taxonomy" id="69710"/>
    <lineage>
        <taxon>Bacteria</taxon>
        <taxon>Pseudomonadati</taxon>
        <taxon>Spirochaetota</taxon>
        <taxon>Spirochaetia</taxon>
        <taxon>Spirochaetales</taxon>
        <taxon>Treponemataceae</taxon>
        <taxon>Treponema</taxon>
    </lineage>
</organism>
<gene>
    <name evidence="1" type="ORF">GWP43_10750</name>
</gene>
<evidence type="ECO:0000313" key="2">
    <source>
        <dbReference type="Proteomes" id="UP000464374"/>
    </source>
</evidence>
<evidence type="ECO:0000313" key="1">
    <source>
        <dbReference type="EMBL" id="QHX43845.1"/>
    </source>
</evidence>
<dbReference type="AlphaFoldDB" id="A0A6P1Y2P4"/>
<dbReference type="RefSeq" id="WP_162664150.1">
    <property type="nucleotide sequence ID" value="NZ_CP048020.1"/>
</dbReference>
<dbReference type="Proteomes" id="UP000464374">
    <property type="component" value="Chromosome"/>
</dbReference>
<name>A0A6P1Y2P4_9SPIR</name>
<protein>
    <submittedName>
        <fullName evidence="1">Uncharacterized protein</fullName>
    </submittedName>
</protein>
<sequence length="78" mass="8766">MIPLFLSVPHYFHRFCVPACQNANGNKPTTPKYKITFSVDEVFTAKTNKTEIKTDTTVEKDKTVAITLKPDDGFKVMG</sequence>
<dbReference type="EMBL" id="CP048020">
    <property type="protein sequence ID" value="QHX43845.1"/>
    <property type="molecule type" value="Genomic_DNA"/>
</dbReference>